<dbReference type="InterPro" id="IPR000595">
    <property type="entry name" value="cNMP-bd_dom"/>
</dbReference>
<protein>
    <submittedName>
        <fullName evidence="6">Crp/Fnr family transcriptional regulator</fullName>
    </submittedName>
</protein>
<keyword evidence="2" id="KW-0238">DNA-binding</keyword>
<dbReference type="InterPro" id="IPR014710">
    <property type="entry name" value="RmlC-like_jellyroll"/>
</dbReference>
<keyword evidence="7" id="KW-1185">Reference proteome</keyword>
<dbReference type="Proteomes" id="UP001204142">
    <property type="component" value="Unassembled WGS sequence"/>
</dbReference>
<gene>
    <name evidence="6" type="ORF">NQT62_03450</name>
</gene>
<dbReference type="InterPro" id="IPR050397">
    <property type="entry name" value="Env_Response_Regulators"/>
</dbReference>
<keyword evidence="3" id="KW-0804">Transcription</keyword>
<dbReference type="SMART" id="SM00419">
    <property type="entry name" value="HTH_CRP"/>
    <property type="match status" value="1"/>
</dbReference>
<dbReference type="Pfam" id="PF13545">
    <property type="entry name" value="HTH_Crp_2"/>
    <property type="match status" value="1"/>
</dbReference>
<dbReference type="PANTHER" id="PTHR24567:SF74">
    <property type="entry name" value="HTH-TYPE TRANSCRIPTIONAL REGULATOR ARCR"/>
    <property type="match status" value="1"/>
</dbReference>
<dbReference type="EMBL" id="JANIGO010000001">
    <property type="protein sequence ID" value="MCQ8895495.1"/>
    <property type="molecule type" value="Genomic_DNA"/>
</dbReference>
<dbReference type="SMART" id="SM00100">
    <property type="entry name" value="cNMP"/>
    <property type="match status" value="1"/>
</dbReference>
<dbReference type="RefSeq" id="WP_256763169.1">
    <property type="nucleotide sequence ID" value="NZ_JANIGO010000001.1"/>
</dbReference>
<dbReference type="InterPro" id="IPR018490">
    <property type="entry name" value="cNMP-bd_dom_sf"/>
</dbReference>
<comment type="caution">
    <text evidence="6">The sequence shown here is derived from an EMBL/GenBank/DDBJ whole genome shotgun (WGS) entry which is preliminary data.</text>
</comment>
<dbReference type="InterPro" id="IPR012318">
    <property type="entry name" value="HTH_CRP"/>
</dbReference>
<dbReference type="Pfam" id="PF00027">
    <property type="entry name" value="cNMP_binding"/>
    <property type="match status" value="1"/>
</dbReference>
<dbReference type="CDD" id="cd00038">
    <property type="entry name" value="CAP_ED"/>
    <property type="match status" value="1"/>
</dbReference>
<name>A0ABT1WD97_9BURK</name>
<dbReference type="PROSITE" id="PS50042">
    <property type="entry name" value="CNMP_BINDING_3"/>
    <property type="match status" value="1"/>
</dbReference>
<dbReference type="SUPFAM" id="SSF51206">
    <property type="entry name" value="cAMP-binding domain-like"/>
    <property type="match status" value="1"/>
</dbReference>
<organism evidence="6 7">
    <name type="scientific">Limnobacter humi</name>
    <dbReference type="NCBI Taxonomy" id="1778671"/>
    <lineage>
        <taxon>Bacteria</taxon>
        <taxon>Pseudomonadati</taxon>
        <taxon>Pseudomonadota</taxon>
        <taxon>Betaproteobacteria</taxon>
        <taxon>Burkholderiales</taxon>
        <taxon>Burkholderiaceae</taxon>
        <taxon>Limnobacter</taxon>
    </lineage>
</organism>
<dbReference type="Gene3D" id="1.10.10.10">
    <property type="entry name" value="Winged helix-like DNA-binding domain superfamily/Winged helix DNA-binding domain"/>
    <property type="match status" value="1"/>
</dbReference>
<dbReference type="SUPFAM" id="SSF46785">
    <property type="entry name" value="Winged helix' DNA-binding domain"/>
    <property type="match status" value="1"/>
</dbReference>
<evidence type="ECO:0000259" key="5">
    <source>
        <dbReference type="PROSITE" id="PS51063"/>
    </source>
</evidence>
<evidence type="ECO:0000256" key="3">
    <source>
        <dbReference type="ARBA" id="ARBA00023163"/>
    </source>
</evidence>
<accession>A0ABT1WD97</accession>
<evidence type="ECO:0000256" key="2">
    <source>
        <dbReference type="ARBA" id="ARBA00023125"/>
    </source>
</evidence>
<feature type="domain" description="Cyclic nucleotide-binding" evidence="4">
    <location>
        <begin position="15"/>
        <end position="120"/>
    </location>
</feature>
<feature type="domain" description="HTH crp-type" evidence="5">
    <location>
        <begin position="152"/>
        <end position="227"/>
    </location>
</feature>
<evidence type="ECO:0000313" key="6">
    <source>
        <dbReference type="EMBL" id="MCQ8895495.1"/>
    </source>
</evidence>
<dbReference type="InterPro" id="IPR036388">
    <property type="entry name" value="WH-like_DNA-bd_sf"/>
</dbReference>
<sequence>MQAENIQLILSRGRWFANLPASLQQWLVEFGQVKHLTAGQRLFCRGDCTDGIYAVLKGSMQIVGASKFGSDDKQVILTLVDPPDWFGEICLFDKQMRTHDAIADGVVTLLHVKQNQLEQLCNDHPRYWREFGLLLTQKVRLIFGAIEDAALLPTPIRLARRLLMMSEGYGIRADSGQASSRILHVSQDKLSDMLAVSRQTINQMLKEMESEGILELGRGSIEIVNSDALKTKAHIK</sequence>
<dbReference type="PANTHER" id="PTHR24567">
    <property type="entry name" value="CRP FAMILY TRANSCRIPTIONAL REGULATORY PROTEIN"/>
    <property type="match status" value="1"/>
</dbReference>
<evidence type="ECO:0000256" key="1">
    <source>
        <dbReference type="ARBA" id="ARBA00023015"/>
    </source>
</evidence>
<reference evidence="6 7" key="1">
    <citation type="submission" date="2022-07" db="EMBL/GenBank/DDBJ databases">
        <authorList>
            <person name="Xamxidin M."/>
            <person name="Wu M."/>
        </authorList>
    </citation>
    <scope>NUCLEOTIDE SEQUENCE [LARGE SCALE GENOMIC DNA]</scope>
    <source>
        <strain evidence="6 7">NBRC 111650</strain>
    </source>
</reference>
<evidence type="ECO:0000313" key="7">
    <source>
        <dbReference type="Proteomes" id="UP001204142"/>
    </source>
</evidence>
<evidence type="ECO:0000259" key="4">
    <source>
        <dbReference type="PROSITE" id="PS50042"/>
    </source>
</evidence>
<keyword evidence="1" id="KW-0805">Transcription regulation</keyword>
<dbReference type="InterPro" id="IPR036390">
    <property type="entry name" value="WH_DNA-bd_sf"/>
</dbReference>
<dbReference type="PROSITE" id="PS51063">
    <property type="entry name" value="HTH_CRP_2"/>
    <property type="match status" value="1"/>
</dbReference>
<proteinExistence type="predicted"/>
<dbReference type="Gene3D" id="2.60.120.10">
    <property type="entry name" value="Jelly Rolls"/>
    <property type="match status" value="1"/>
</dbReference>